<comment type="caution">
    <text evidence="1">The sequence shown here is derived from an EMBL/GenBank/DDBJ whole genome shotgun (WGS) entry which is preliminary data.</text>
</comment>
<dbReference type="EMBL" id="LBTR01000012">
    <property type="protein sequence ID" value="KKQ45613.1"/>
    <property type="molecule type" value="Genomic_DNA"/>
</dbReference>
<protein>
    <submittedName>
        <fullName evidence="1">Uncharacterized protein</fullName>
    </submittedName>
</protein>
<organism evidence="1 2">
    <name type="scientific">Candidatus Woesebacteria bacterium GW2011_GWA1_37_8</name>
    <dbReference type="NCBI Taxonomy" id="1618546"/>
    <lineage>
        <taxon>Bacteria</taxon>
        <taxon>Candidatus Woeseibacteriota</taxon>
    </lineage>
</organism>
<accession>A0A0G0HR56</accession>
<dbReference type="Proteomes" id="UP000034603">
    <property type="component" value="Unassembled WGS sequence"/>
</dbReference>
<proteinExistence type="predicted"/>
<evidence type="ECO:0000313" key="1">
    <source>
        <dbReference type="EMBL" id="KKQ45613.1"/>
    </source>
</evidence>
<evidence type="ECO:0000313" key="2">
    <source>
        <dbReference type="Proteomes" id="UP000034603"/>
    </source>
</evidence>
<reference evidence="1 2" key="1">
    <citation type="journal article" date="2015" name="Nature">
        <title>rRNA introns, odd ribosomes, and small enigmatic genomes across a large radiation of phyla.</title>
        <authorList>
            <person name="Brown C.T."/>
            <person name="Hug L.A."/>
            <person name="Thomas B.C."/>
            <person name="Sharon I."/>
            <person name="Castelle C.J."/>
            <person name="Singh A."/>
            <person name="Wilkins M.J."/>
            <person name="Williams K.H."/>
            <person name="Banfield J.F."/>
        </authorList>
    </citation>
    <scope>NUCLEOTIDE SEQUENCE [LARGE SCALE GENOMIC DNA]</scope>
</reference>
<dbReference type="AlphaFoldDB" id="A0A0G0HR56"/>
<sequence length="68" mass="8126">MLVLLEILITGINNNQKRVKSTKNKVPFDLFFVQLCTNRIQARDLEKYLKVSFNKEALIEVMRGWRNW</sequence>
<gene>
    <name evidence="1" type="ORF">US62_C0012G0027</name>
</gene>
<name>A0A0G0HR56_9BACT</name>